<dbReference type="InterPro" id="IPR036910">
    <property type="entry name" value="HMG_box_dom_sf"/>
</dbReference>
<dbReference type="Gene3D" id="1.10.30.10">
    <property type="entry name" value="High mobility group box domain"/>
    <property type="match status" value="1"/>
</dbReference>
<evidence type="ECO:0000313" key="6">
    <source>
        <dbReference type="Proteomes" id="UP000245768"/>
    </source>
</evidence>
<dbReference type="PROSITE" id="PS50118">
    <property type="entry name" value="HMG_BOX_2"/>
    <property type="match status" value="1"/>
</dbReference>
<evidence type="ECO:0000256" key="1">
    <source>
        <dbReference type="ARBA" id="ARBA00023125"/>
    </source>
</evidence>
<dbReference type="AlphaFoldDB" id="A0A316YGW3"/>
<dbReference type="GO" id="GO:0003677">
    <property type="term" value="F:DNA binding"/>
    <property type="evidence" value="ECO:0007669"/>
    <property type="project" value="UniProtKB-UniRule"/>
</dbReference>
<dbReference type="PANTHER" id="PTHR48112">
    <property type="entry name" value="HIGH MOBILITY GROUP PROTEIN DSP1"/>
    <property type="match status" value="1"/>
</dbReference>
<feature type="region of interest" description="Disordered" evidence="3">
    <location>
        <begin position="168"/>
        <end position="234"/>
    </location>
</feature>
<dbReference type="PANTHER" id="PTHR48112:SF22">
    <property type="entry name" value="MITOCHONDRIAL TRANSCRIPTION FACTOR A, ISOFORM B"/>
    <property type="match status" value="1"/>
</dbReference>
<dbReference type="Pfam" id="PF09011">
    <property type="entry name" value="HMG_box_2"/>
    <property type="match status" value="1"/>
</dbReference>
<dbReference type="GeneID" id="37040086"/>
<name>A0A316YGW3_9BASI</name>
<protein>
    <submittedName>
        <fullName evidence="5">HMG-box</fullName>
    </submittedName>
</protein>
<reference evidence="5 6" key="1">
    <citation type="journal article" date="2018" name="Mol. Biol. Evol.">
        <title>Broad Genomic Sampling Reveals a Smut Pathogenic Ancestry of the Fungal Clade Ustilaginomycotina.</title>
        <authorList>
            <person name="Kijpornyongpan T."/>
            <person name="Mondo S.J."/>
            <person name="Barry K."/>
            <person name="Sandor L."/>
            <person name="Lee J."/>
            <person name="Lipzen A."/>
            <person name="Pangilinan J."/>
            <person name="LaButti K."/>
            <person name="Hainaut M."/>
            <person name="Henrissat B."/>
            <person name="Grigoriev I.V."/>
            <person name="Spatafora J.W."/>
            <person name="Aime M.C."/>
        </authorList>
    </citation>
    <scope>NUCLEOTIDE SEQUENCE [LARGE SCALE GENOMIC DNA]</scope>
    <source>
        <strain evidence="5 6">MCA 4198</strain>
    </source>
</reference>
<dbReference type="SUPFAM" id="SSF47095">
    <property type="entry name" value="HMG-box"/>
    <property type="match status" value="1"/>
</dbReference>
<evidence type="ECO:0000256" key="2">
    <source>
        <dbReference type="PROSITE-ProRule" id="PRU00267"/>
    </source>
</evidence>
<feature type="compositionally biased region" description="Acidic residues" evidence="3">
    <location>
        <begin position="188"/>
        <end position="199"/>
    </location>
</feature>
<dbReference type="InterPro" id="IPR009071">
    <property type="entry name" value="HMG_box_dom"/>
</dbReference>
<accession>A0A316YGW3</accession>
<proteinExistence type="predicted"/>
<sequence length="234" mass="25442">MFESVHHLSTSLRNAANQCDNFVKVISRHHPSAAATAFASNVGADFLALASGNGLGGGSSGLGGAPGAGAPPTHHPVTTPGQPGRKPMTKEEKKALRKERKANRDPNAPKRPPSAYLLFQNEIREEMRQRYKDLTYSEVLGKVSEAWKSLTEEQRKVYQDKTVESMARWNQEKKNHAASGGFVNPGGESDDSDSEESDDVPGAVPGQPYLNNGMMGLEKRKGMPKGTKEKKRKM</sequence>
<feature type="region of interest" description="Disordered" evidence="3">
    <location>
        <begin position="60"/>
        <end position="116"/>
    </location>
</feature>
<dbReference type="Proteomes" id="UP000245768">
    <property type="component" value="Unassembled WGS sequence"/>
</dbReference>
<dbReference type="SMART" id="SM00398">
    <property type="entry name" value="HMG"/>
    <property type="match status" value="1"/>
</dbReference>
<organism evidence="5 6">
    <name type="scientific">Acaromyces ingoldii</name>
    <dbReference type="NCBI Taxonomy" id="215250"/>
    <lineage>
        <taxon>Eukaryota</taxon>
        <taxon>Fungi</taxon>
        <taxon>Dikarya</taxon>
        <taxon>Basidiomycota</taxon>
        <taxon>Ustilaginomycotina</taxon>
        <taxon>Exobasidiomycetes</taxon>
        <taxon>Exobasidiales</taxon>
        <taxon>Cryptobasidiaceae</taxon>
        <taxon>Acaromyces</taxon>
    </lineage>
</organism>
<keyword evidence="6" id="KW-1185">Reference proteome</keyword>
<dbReference type="EMBL" id="KZ819638">
    <property type="protein sequence ID" value="PWN88439.1"/>
    <property type="molecule type" value="Genomic_DNA"/>
</dbReference>
<evidence type="ECO:0000256" key="3">
    <source>
        <dbReference type="SAM" id="MobiDB-lite"/>
    </source>
</evidence>
<dbReference type="InterPro" id="IPR050342">
    <property type="entry name" value="HMGB"/>
</dbReference>
<feature type="DNA-binding region" description="HMG box" evidence="2">
    <location>
        <begin position="109"/>
        <end position="177"/>
    </location>
</feature>
<keyword evidence="1 2" id="KW-0238">DNA-binding</keyword>
<dbReference type="STRING" id="215250.A0A316YGW3"/>
<evidence type="ECO:0000313" key="5">
    <source>
        <dbReference type="EMBL" id="PWN88439.1"/>
    </source>
</evidence>
<dbReference type="RefSeq" id="XP_025375637.1">
    <property type="nucleotide sequence ID" value="XM_025518170.1"/>
</dbReference>
<dbReference type="InParanoid" id="A0A316YGW3"/>
<evidence type="ECO:0000259" key="4">
    <source>
        <dbReference type="PROSITE" id="PS50118"/>
    </source>
</evidence>
<dbReference type="GO" id="GO:0005634">
    <property type="term" value="C:nucleus"/>
    <property type="evidence" value="ECO:0007669"/>
    <property type="project" value="UniProtKB-UniRule"/>
</dbReference>
<gene>
    <name evidence="5" type="ORF">FA10DRAFT_163451</name>
</gene>
<keyword evidence="2" id="KW-0539">Nucleus</keyword>
<dbReference type="OrthoDB" id="1919336at2759"/>
<feature type="domain" description="HMG box" evidence="4">
    <location>
        <begin position="109"/>
        <end position="177"/>
    </location>
</feature>